<dbReference type="Gene3D" id="3.40.50.1820">
    <property type="entry name" value="alpha/beta hydrolase"/>
    <property type="match status" value="1"/>
</dbReference>
<dbReference type="InterPro" id="IPR029058">
    <property type="entry name" value="AB_hydrolase_fold"/>
</dbReference>
<reference evidence="3" key="1">
    <citation type="journal article" date="2013" name="Nature">
        <title>Pan genome of the phytoplankton Emiliania underpins its global distribution.</title>
        <authorList>
            <person name="Read B.A."/>
            <person name="Kegel J."/>
            <person name="Klute M.J."/>
            <person name="Kuo A."/>
            <person name="Lefebvre S.C."/>
            <person name="Maumus F."/>
            <person name="Mayer C."/>
            <person name="Miller J."/>
            <person name="Monier A."/>
            <person name="Salamov A."/>
            <person name="Young J."/>
            <person name="Aguilar M."/>
            <person name="Claverie J.M."/>
            <person name="Frickenhaus S."/>
            <person name="Gonzalez K."/>
            <person name="Herman E.K."/>
            <person name="Lin Y.C."/>
            <person name="Napier J."/>
            <person name="Ogata H."/>
            <person name="Sarno A.F."/>
            <person name="Shmutz J."/>
            <person name="Schroeder D."/>
            <person name="de Vargas C."/>
            <person name="Verret F."/>
            <person name="von Dassow P."/>
            <person name="Valentin K."/>
            <person name="Van de Peer Y."/>
            <person name="Wheeler G."/>
            <person name="Dacks J.B."/>
            <person name="Delwiche C.F."/>
            <person name="Dyhrman S.T."/>
            <person name="Glockner G."/>
            <person name="John U."/>
            <person name="Richards T."/>
            <person name="Worden A.Z."/>
            <person name="Zhang X."/>
            <person name="Grigoriev I.V."/>
            <person name="Allen A.E."/>
            <person name="Bidle K."/>
            <person name="Borodovsky M."/>
            <person name="Bowler C."/>
            <person name="Brownlee C."/>
            <person name="Cock J.M."/>
            <person name="Elias M."/>
            <person name="Gladyshev V.N."/>
            <person name="Groth M."/>
            <person name="Guda C."/>
            <person name="Hadaegh A."/>
            <person name="Iglesias-Rodriguez M.D."/>
            <person name="Jenkins J."/>
            <person name="Jones B.M."/>
            <person name="Lawson T."/>
            <person name="Leese F."/>
            <person name="Lindquist E."/>
            <person name="Lobanov A."/>
            <person name="Lomsadze A."/>
            <person name="Malik S.B."/>
            <person name="Marsh M.E."/>
            <person name="Mackinder L."/>
            <person name="Mock T."/>
            <person name="Mueller-Roeber B."/>
            <person name="Pagarete A."/>
            <person name="Parker M."/>
            <person name="Probert I."/>
            <person name="Quesneville H."/>
            <person name="Raines C."/>
            <person name="Rensing S.A."/>
            <person name="Riano-Pachon D.M."/>
            <person name="Richier S."/>
            <person name="Rokitta S."/>
            <person name="Shiraiwa Y."/>
            <person name="Soanes D.M."/>
            <person name="van der Giezen M."/>
            <person name="Wahlund T.M."/>
            <person name="Williams B."/>
            <person name="Wilson W."/>
            <person name="Wolfe G."/>
            <person name="Wurch L.L."/>
        </authorList>
    </citation>
    <scope>NUCLEOTIDE SEQUENCE</scope>
</reference>
<sequence length="297" mass="32590">MPQTAGLEWQLFLPAGWRNATSEPLFPVVVFFHGSGDGHFTVMNSQSLPRLLSGDQSTCFDHDHCWRLDAEYERVAAKAEAPASSGRAYLDQEVDLRSPLAACDFASTFPAIVVMPQGWLPAHRTGWTRGKTLQVERLTQHVLSTYRGDPTRVVLSGQSAGGAGAWKFAAAKPELWSALNPICMPAPASIAPRLAGLNVWVVGWAGDGEHGNDAVVAALKVQAAKAPAVVPSVHLGASVRYTRYDKAPGPPDPLYRSMLNHASYDLIYRDPRLWEWAFAKRNLQGEEAWRHAGKRRE</sequence>
<name>A0A0D3IG03_EMIH1</name>
<dbReference type="KEGG" id="ehx:EMIHUDRAFT_105271"/>
<dbReference type="PANTHER" id="PTHR43037">
    <property type="entry name" value="UNNAMED PRODUCT-RELATED"/>
    <property type="match status" value="1"/>
</dbReference>
<protein>
    <recommendedName>
        <fullName evidence="4">Phospholipase/carboxylesterase/thioesterase domain-containing protein</fullName>
    </recommendedName>
</protein>
<organism evidence="2 3">
    <name type="scientific">Emiliania huxleyi (strain CCMP1516)</name>
    <dbReference type="NCBI Taxonomy" id="280463"/>
    <lineage>
        <taxon>Eukaryota</taxon>
        <taxon>Haptista</taxon>
        <taxon>Haptophyta</taxon>
        <taxon>Prymnesiophyceae</taxon>
        <taxon>Isochrysidales</taxon>
        <taxon>Noelaerhabdaceae</taxon>
        <taxon>Emiliania</taxon>
    </lineage>
</organism>
<dbReference type="InterPro" id="IPR050955">
    <property type="entry name" value="Plant_Biomass_Hydrol_Est"/>
</dbReference>
<reference evidence="2" key="2">
    <citation type="submission" date="2024-10" db="UniProtKB">
        <authorList>
            <consortium name="EnsemblProtists"/>
        </authorList>
    </citation>
    <scope>IDENTIFICATION</scope>
</reference>
<keyword evidence="1" id="KW-0732">Signal</keyword>
<evidence type="ECO:0000256" key="1">
    <source>
        <dbReference type="ARBA" id="ARBA00022729"/>
    </source>
</evidence>
<dbReference type="PaxDb" id="2903-EOD10188"/>
<dbReference type="PANTHER" id="PTHR43037:SF1">
    <property type="entry name" value="BLL1128 PROTEIN"/>
    <property type="match status" value="1"/>
</dbReference>
<proteinExistence type="predicted"/>
<evidence type="ECO:0008006" key="4">
    <source>
        <dbReference type="Google" id="ProtNLM"/>
    </source>
</evidence>
<accession>A0A0D3IG03</accession>
<dbReference type="GeneID" id="17256349"/>
<dbReference type="RefSeq" id="XP_005762617.1">
    <property type="nucleotide sequence ID" value="XM_005762560.1"/>
</dbReference>
<dbReference type="AlphaFoldDB" id="A0A0D3IG03"/>
<dbReference type="Proteomes" id="UP000013827">
    <property type="component" value="Unassembled WGS sequence"/>
</dbReference>
<dbReference type="EnsemblProtists" id="EOD10188">
    <property type="protein sequence ID" value="EOD10188"/>
    <property type="gene ID" value="EMIHUDRAFT_105271"/>
</dbReference>
<evidence type="ECO:0000313" key="2">
    <source>
        <dbReference type="EnsemblProtists" id="EOD10188"/>
    </source>
</evidence>
<dbReference type="HOGENOM" id="CLU_938238_0_0_1"/>
<evidence type="ECO:0000313" key="3">
    <source>
        <dbReference type="Proteomes" id="UP000013827"/>
    </source>
</evidence>
<dbReference type="SUPFAM" id="SSF53474">
    <property type="entry name" value="alpha/beta-Hydrolases"/>
    <property type="match status" value="1"/>
</dbReference>
<keyword evidence="3" id="KW-1185">Reference proteome</keyword>